<dbReference type="PANTHER" id="PTHR30524:SF0">
    <property type="entry name" value="ALTRONATE OXIDOREDUCTASE-RELATED"/>
    <property type="match status" value="1"/>
</dbReference>
<dbReference type="STRING" id="655355.SAMN05216283_10767"/>
<accession>A0A1I2IXZ7</accession>
<dbReference type="SUPFAM" id="SSF48179">
    <property type="entry name" value="6-phosphogluconate dehydrogenase C-terminal domain-like"/>
    <property type="match status" value="1"/>
</dbReference>
<name>A0A1I2IXZ7_9BACT</name>
<dbReference type="PRINTS" id="PR00084">
    <property type="entry name" value="MTLDHDRGNASE"/>
</dbReference>
<dbReference type="Gene3D" id="3.40.50.720">
    <property type="entry name" value="NAD(P)-binding Rossmann-like Domain"/>
    <property type="match status" value="1"/>
</dbReference>
<evidence type="ECO:0000259" key="3">
    <source>
        <dbReference type="Pfam" id="PF01232"/>
    </source>
</evidence>
<sequence>MELNNLTHNNRKQYPSRILQFGEGNFLRAFADWMVHKMNQQTDFNSGIDVVQPLPSGMVNMLNDQDGLYHVCLKGIKQGEPVQEYELIECINQGINPYTNFEQYQKAILNPELRFVISNTTEAGIAFDANDSLDMQPQNSFPGKIATLLYQRFKAFKGASEKGLIFFTCELIDRNGDMLKKYVLQHATNWQLGETFISWVNLHCAFCNTLVDRIVPGFPKDIIHEIHAELGYEDQLVVVGEYFHTWVIEAPSWVQKEFPAIDAGLQVKFVQDMTRYREEKVRVLNGAHTGSFAVSLLYGLETVRESIENLEVGRFMKEMIYDEVLKGLNGNEAELQAFAAKILERFYNPYIKHQWTSIALNALSKWETRCLPSLIDYKANTGALPQKIVFSLAALISYYKGEVEGQSYSLTDDQVHLDFFNQLWGETNNSPEEVFELTQKALAYKQLWKMDLNEVEGLAQAVSSYIYLIEQVGMKKAIKAVLGKKQPFKKAA</sequence>
<dbReference type="GO" id="GO:0008926">
    <property type="term" value="F:mannitol-1-phosphate 5-dehydrogenase activity"/>
    <property type="evidence" value="ECO:0007669"/>
    <property type="project" value="TreeGrafter"/>
</dbReference>
<dbReference type="InterPro" id="IPR013131">
    <property type="entry name" value="Mannitol_DH_N"/>
</dbReference>
<evidence type="ECO:0000313" key="5">
    <source>
        <dbReference type="EMBL" id="SFF47295.1"/>
    </source>
</evidence>
<gene>
    <name evidence="5" type="ORF">SAMN05216283_10767</name>
</gene>
<keyword evidence="6" id="KW-1185">Reference proteome</keyword>
<dbReference type="SUPFAM" id="SSF51735">
    <property type="entry name" value="NAD(P)-binding Rossmann-fold domains"/>
    <property type="match status" value="1"/>
</dbReference>
<dbReference type="GO" id="GO:0005829">
    <property type="term" value="C:cytosol"/>
    <property type="evidence" value="ECO:0007669"/>
    <property type="project" value="TreeGrafter"/>
</dbReference>
<dbReference type="InterPro" id="IPR013118">
    <property type="entry name" value="Mannitol_DH_C"/>
</dbReference>
<dbReference type="NCBIfam" id="NF002969">
    <property type="entry name" value="PRK03643.1"/>
    <property type="match status" value="1"/>
</dbReference>
<protein>
    <submittedName>
        <fullName evidence="5">Tagaturonate reductase</fullName>
    </submittedName>
</protein>
<dbReference type="InterPro" id="IPR013328">
    <property type="entry name" value="6PGD_dom2"/>
</dbReference>
<dbReference type="InterPro" id="IPR036291">
    <property type="entry name" value="NAD(P)-bd_dom_sf"/>
</dbReference>
<dbReference type="Pfam" id="PF08125">
    <property type="entry name" value="Mannitol_dh_C"/>
    <property type="match status" value="1"/>
</dbReference>
<evidence type="ECO:0000256" key="1">
    <source>
        <dbReference type="ARBA" id="ARBA00023002"/>
    </source>
</evidence>
<dbReference type="Pfam" id="PF01232">
    <property type="entry name" value="Mannitol_dh"/>
    <property type="match status" value="1"/>
</dbReference>
<dbReference type="InterPro" id="IPR000669">
    <property type="entry name" value="Mannitol_DH"/>
</dbReference>
<keyword evidence="2" id="KW-0520">NAD</keyword>
<feature type="domain" description="Mannitol dehydrogenase N-terminal" evidence="3">
    <location>
        <begin position="17"/>
        <end position="257"/>
    </location>
</feature>
<evidence type="ECO:0000259" key="4">
    <source>
        <dbReference type="Pfam" id="PF08125"/>
    </source>
</evidence>
<dbReference type="RefSeq" id="WP_093920403.1">
    <property type="nucleotide sequence ID" value="NZ_FONW01000007.1"/>
</dbReference>
<dbReference type="EMBL" id="FONW01000007">
    <property type="protein sequence ID" value="SFF47295.1"/>
    <property type="molecule type" value="Genomic_DNA"/>
</dbReference>
<dbReference type="GO" id="GO:0019592">
    <property type="term" value="P:mannitol catabolic process"/>
    <property type="evidence" value="ECO:0007669"/>
    <property type="project" value="TreeGrafter"/>
</dbReference>
<dbReference type="InterPro" id="IPR008927">
    <property type="entry name" value="6-PGluconate_DH-like_C_sf"/>
</dbReference>
<proteinExistence type="predicted"/>
<keyword evidence="1" id="KW-0560">Oxidoreductase</keyword>
<evidence type="ECO:0000313" key="6">
    <source>
        <dbReference type="Proteomes" id="UP000198964"/>
    </source>
</evidence>
<dbReference type="PANTHER" id="PTHR30524">
    <property type="entry name" value="MANNITOL-1-PHOSPHATE 5-DEHYDROGENASE"/>
    <property type="match status" value="1"/>
</dbReference>
<dbReference type="Gene3D" id="1.10.1040.10">
    <property type="entry name" value="N-(1-d-carboxylethyl)-l-norvaline Dehydrogenase, domain 2"/>
    <property type="match status" value="1"/>
</dbReference>
<feature type="domain" description="Mannitol dehydrogenase C-terminal" evidence="4">
    <location>
        <begin position="272"/>
        <end position="463"/>
    </location>
</feature>
<organism evidence="5 6">
    <name type="scientific">Sunxiuqinia elliptica</name>
    <dbReference type="NCBI Taxonomy" id="655355"/>
    <lineage>
        <taxon>Bacteria</taxon>
        <taxon>Pseudomonadati</taxon>
        <taxon>Bacteroidota</taxon>
        <taxon>Bacteroidia</taxon>
        <taxon>Marinilabiliales</taxon>
        <taxon>Prolixibacteraceae</taxon>
        <taxon>Sunxiuqinia</taxon>
    </lineage>
</organism>
<dbReference type="Proteomes" id="UP000198964">
    <property type="component" value="Unassembled WGS sequence"/>
</dbReference>
<dbReference type="AlphaFoldDB" id="A0A1I2IXZ7"/>
<reference evidence="5 6" key="1">
    <citation type="submission" date="2016-10" db="EMBL/GenBank/DDBJ databases">
        <authorList>
            <person name="de Groot N.N."/>
        </authorList>
    </citation>
    <scope>NUCLEOTIDE SEQUENCE [LARGE SCALE GENOMIC DNA]</scope>
    <source>
        <strain evidence="5 6">CGMCC 1.9156</strain>
    </source>
</reference>
<evidence type="ECO:0000256" key="2">
    <source>
        <dbReference type="ARBA" id="ARBA00023027"/>
    </source>
</evidence>